<dbReference type="AlphaFoldDB" id="A0A178ZAT5"/>
<feature type="compositionally biased region" description="Basic and acidic residues" evidence="9">
    <location>
        <begin position="72"/>
        <end position="88"/>
    </location>
</feature>
<dbReference type="GO" id="GO:0005743">
    <property type="term" value="C:mitochondrial inner membrane"/>
    <property type="evidence" value="ECO:0007669"/>
    <property type="project" value="TreeGrafter"/>
</dbReference>
<keyword evidence="7" id="KW-0472">Membrane</keyword>
<dbReference type="PANTHER" id="PTHR33968:SF1">
    <property type="entry name" value="PROTEIN PET100 HOMOLOG, MITOCHONDRIAL"/>
    <property type="match status" value="1"/>
</dbReference>
<keyword evidence="6" id="KW-0496">Mitochondrion</keyword>
<evidence type="ECO:0000256" key="5">
    <source>
        <dbReference type="ARBA" id="ARBA00022989"/>
    </source>
</evidence>
<comment type="similarity">
    <text evidence="8">Belongs to the PET100 family.</text>
</comment>
<keyword evidence="3" id="KW-0812">Transmembrane</keyword>
<protein>
    <recommendedName>
        <fullName evidence="12">Mitochondrial cytochrome c oxidase assembly factor</fullName>
    </recommendedName>
</protein>
<proteinExistence type="inferred from homology"/>
<evidence type="ECO:0008006" key="12">
    <source>
        <dbReference type="Google" id="ProtNLM"/>
    </source>
</evidence>
<evidence type="ECO:0000256" key="8">
    <source>
        <dbReference type="ARBA" id="ARBA00038077"/>
    </source>
</evidence>
<evidence type="ECO:0000313" key="11">
    <source>
        <dbReference type="Proteomes" id="UP000078343"/>
    </source>
</evidence>
<dbReference type="OrthoDB" id="18175at2759"/>
<evidence type="ECO:0000256" key="4">
    <source>
        <dbReference type="ARBA" id="ARBA00022946"/>
    </source>
</evidence>
<gene>
    <name evidence="10" type="ORF">AYL99_08999</name>
</gene>
<evidence type="ECO:0000256" key="1">
    <source>
        <dbReference type="ARBA" id="ARBA00004167"/>
    </source>
</evidence>
<dbReference type="RefSeq" id="XP_018690254.1">
    <property type="nucleotide sequence ID" value="XM_018840507.1"/>
</dbReference>
<sequence length="119" mass="14078">MVRKFIERTLRGTNLEIFKFGLYLSFPIGYMYYFGTNLENRFSVPGFWPSAEQSHKIPYDKDEIRAEIERHQRAMRDQRDRQRQEALEQAKLAFAGGQQQQQQQQKLGTGSDDEQKETV</sequence>
<accession>A0A178ZAT5</accession>
<keyword evidence="4" id="KW-0809">Transit peptide</keyword>
<dbReference type="PANTHER" id="PTHR33968">
    <property type="entry name" value="PROTEIN PET100 HOMOLOG, MITOCHONDRIAL"/>
    <property type="match status" value="1"/>
</dbReference>
<dbReference type="InterPro" id="IPR018625">
    <property type="entry name" value="Pet100"/>
</dbReference>
<evidence type="ECO:0000256" key="7">
    <source>
        <dbReference type="ARBA" id="ARBA00023136"/>
    </source>
</evidence>
<reference evidence="10 11" key="1">
    <citation type="submission" date="2016-04" db="EMBL/GenBank/DDBJ databases">
        <title>Draft genome of Fonsecaea erecta CBS 125763.</title>
        <authorList>
            <person name="Weiss V.A."/>
            <person name="Vicente V.A."/>
            <person name="Raittz R.T."/>
            <person name="Moreno L.F."/>
            <person name="De Souza E.M."/>
            <person name="Pedrosa F.O."/>
            <person name="Steffens M.B."/>
            <person name="Faoro H."/>
            <person name="Tadra-Sfeir M.Z."/>
            <person name="Najafzadeh M.J."/>
            <person name="Felipe M.S."/>
            <person name="Teixeira M."/>
            <person name="Sun J."/>
            <person name="Xi L."/>
            <person name="Gomes R."/>
            <person name="De Azevedo C.M."/>
            <person name="Salgado C.G."/>
            <person name="Da Silva M.B."/>
            <person name="Nascimento M.F."/>
            <person name="Queiroz-Telles F."/>
            <person name="Attili D.S."/>
            <person name="Gorbushina A."/>
        </authorList>
    </citation>
    <scope>NUCLEOTIDE SEQUENCE [LARGE SCALE GENOMIC DNA]</scope>
    <source>
        <strain evidence="10 11">CBS 125763</strain>
    </source>
</reference>
<dbReference type="Pfam" id="PF09803">
    <property type="entry name" value="Pet100"/>
    <property type="match status" value="1"/>
</dbReference>
<dbReference type="GO" id="GO:0033617">
    <property type="term" value="P:mitochondrial respiratory chain complex IV assembly"/>
    <property type="evidence" value="ECO:0007669"/>
    <property type="project" value="InterPro"/>
</dbReference>
<dbReference type="GeneID" id="30013167"/>
<dbReference type="GO" id="GO:0051082">
    <property type="term" value="F:unfolded protein binding"/>
    <property type="evidence" value="ECO:0007669"/>
    <property type="project" value="TreeGrafter"/>
</dbReference>
<evidence type="ECO:0000256" key="6">
    <source>
        <dbReference type="ARBA" id="ARBA00023128"/>
    </source>
</evidence>
<dbReference type="EMBL" id="LVYI01000008">
    <property type="protein sequence ID" value="OAP56887.1"/>
    <property type="molecule type" value="Genomic_DNA"/>
</dbReference>
<evidence type="ECO:0000256" key="2">
    <source>
        <dbReference type="ARBA" id="ARBA00004325"/>
    </source>
</evidence>
<evidence type="ECO:0000256" key="9">
    <source>
        <dbReference type="SAM" id="MobiDB-lite"/>
    </source>
</evidence>
<comment type="caution">
    <text evidence="10">The sequence shown here is derived from an EMBL/GenBank/DDBJ whole genome shotgun (WGS) entry which is preliminary data.</text>
</comment>
<comment type="subcellular location">
    <subcellularLocation>
        <location evidence="1">Membrane</location>
        <topology evidence="1">Single-pass membrane protein</topology>
    </subcellularLocation>
    <subcellularLocation>
        <location evidence="2">Mitochondrion membrane</location>
    </subcellularLocation>
</comment>
<dbReference type="Proteomes" id="UP000078343">
    <property type="component" value="Unassembled WGS sequence"/>
</dbReference>
<evidence type="ECO:0000256" key="3">
    <source>
        <dbReference type="ARBA" id="ARBA00022692"/>
    </source>
</evidence>
<keyword evidence="11" id="KW-1185">Reference proteome</keyword>
<keyword evidence="5" id="KW-1133">Transmembrane helix</keyword>
<name>A0A178ZAT5_9EURO</name>
<evidence type="ECO:0000313" key="10">
    <source>
        <dbReference type="EMBL" id="OAP56887.1"/>
    </source>
</evidence>
<feature type="region of interest" description="Disordered" evidence="9">
    <location>
        <begin position="72"/>
        <end position="119"/>
    </location>
</feature>
<organism evidence="10 11">
    <name type="scientific">Fonsecaea erecta</name>
    <dbReference type="NCBI Taxonomy" id="1367422"/>
    <lineage>
        <taxon>Eukaryota</taxon>
        <taxon>Fungi</taxon>
        <taxon>Dikarya</taxon>
        <taxon>Ascomycota</taxon>
        <taxon>Pezizomycotina</taxon>
        <taxon>Eurotiomycetes</taxon>
        <taxon>Chaetothyriomycetidae</taxon>
        <taxon>Chaetothyriales</taxon>
        <taxon>Herpotrichiellaceae</taxon>
        <taxon>Fonsecaea</taxon>
    </lineage>
</organism>